<keyword evidence="10" id="KW-0965">Cell junction</keyword>
<dbReference type="GO" id="GO:0098974">
    <property type="term" value="P:postsynaptic actin cytoskeleton organization"/>
    <property type="evidence" value="ECO:0007669"/>
    <property type="project" value="TreeGrafter"/>
</dbReference>
<dbReference type="GO" id="GO:0030425">
    <property type="term" value="C:dendrite"/>
    <property type="evidence" value="ECO:0007669"/>
    <property type="project" value="TreeGrafter"/>
</dbReference>
<proteinExistence type="predicted"/>
<dbReference type="Gene3D" id="3.40.20.10">
    <property type="entry name" value="Severin"/>
    <property type="match status" value="1"/>
</dbReference>
<dbReference type="EMBL" id="CM012448">
    <property type="protein sequence ID" value="RVE66256.1"/>
    <property type="molecule type" value="Genomic_DNA"/>
</dbReference>
<name>A0A3S2M1Z6_ORYJA</name>
<dbReference type="FunFam" id="3.40.20.10:FF:000011">
    <property type="entry name" value="Drebrin-like protein B"/>
    <property type="match status" value="1"/>
</dbReference>
<evidence type="ECO:0000256" key="10">
    <source>
        <dbReference type="ARBA" id="ARBA00022949"/>
    </source>
</evidence>
<evidence type="ECO:0000256" key="7">
    <source>
        <dbReference type="ARBA" id="ARBA00004544"/>
    </source>
</evidence>
<dbReference type="GO" id="GO:0045211">
    <property type="term" value="C:postsynaptic membrane"/>
    <property type="evidence" value="ECO:0007669"/>
    <property type="project" value="TreeGrafter"/>
</dbReference>
<dbReference type="OrthoDB" id="5971719at2759"/>
<keyword evidence="11" id="KW-0770">Synapse</keyword>
<evidence type="ECO:0000256" key="8">
    <source>
        <dbReference type="ARBA" id="ARBA00022475"/>
    </source>
</evidence>
<comment type="subcellular location">
    <subcellularLocation>
        <location evidence="2">Cell junction</location>
    </subcellularLocation>
    <subcellularLocation>
        <location evidence="4">Cell membrane</location>
        <topology evidence="4">Peripheral membrane protein</topology>
        <orientation evidence="4">Cytoplasmic side</orientation>
    </subcellularLocation>
    <subcellularLocation>
        <location evidence="6">Cell projection</location>
        <location evidence="6">Lamellipodium</location>
    </subcellularLocation>
    <subcellularLocation>
        <location evidence="5">Cell projection</location>
        <location evidence="5">Ruffle</location>
    </subcellularLocation>
    <subcellularLocation>
        <location evidence="7">Cytoplasm</location>
        <location evidence="7">Cell cortex</location>
    </subcellularLocation>
    <subcellularLocation>
        <location evidence="1">Cytoplasmic vesicle</location>
        <location evidence="1">Clathrin-coated vesicle</location>
    </subcellularLocation>
    <subcellularLocation>
        <location evidence="3">Early endosome</location>
    </subcellularLocation>
    <subcellularLocation>
        <location evidence="13">Synapse</location>
    </subcellularLocation>
</comment>
<evidence type="ECO:0000313" key="16">
    <source>
        <dbReference type="EMBL" id="RVE66256.1"/>
    </source>
</evidence>
<feature type="domain" description="ADF-H" evidence="15">
    <location>
        <begin position="67"/>
        <end position="198"/>
    </location>
</feature>
<evidence type="ECO:0000313" key="17">
    <source>
        <dbReference type="Proteomes" id="UP000283210"/>
    </source>
</evidence>
<dbReference type="GO" id="GO:0030136">
    <property type="term" value="C:clathrin-coated vesicle"/>
    <property type="evidence" value="ECO:0007669"/>
    <property type="project" value="UniProtKB-SubCell"/>
</dbReference>
<reference evidence="16 17" key="2">
    <citation type="submission" date="2019-01" db="EMBL/GenBank/DDBJ databases">
        <title>A chromosome length genome reference of the Java medaka (oryzias javanicus).</title>
        <authorList>
            <person name="Herpin A."/>
            <person name="Takehana Y."/>
            <person name="Naruse K."/>
            <person name="Ansai S."/>
            <person name="Kawaguchi M."/>
        </authorList>
    </citation>
    <scope>NUCLEOTIDE SEQUENCE [LARGE SCALE GENOMIC DNA]</scope>
    <source>
        <strain evidence="16">RS831</strain>
        <tissue evidence="16">Whole body</tissue>
    </source>
</reference>
<evidence type="ECO:0000259" key="15">
    <source>
        <dbReference type="PROSITE" id="PS51263"/>
    </source>
</evidence>
<organism evidence="16 17">
    <name type="scientific">Oryzias javanicus</name>
    <name type="common">Javanese ricefish</name>
    <name type="synonym">Aplocheilus javanicus</name>
    <dbReference type="NCBI Taxonomy" id="123683"/>
    <lineage>
        <taxon>Eukaryota</taxon>
        <taxon>Metazoa</taxon>
        <taxon>Chordata</taxon>
        <taxon>Craniata</taxon>
        <taxon>Vertebrata</taxon>
        <taxon>Euteleostomi</taxon>
        <taxon>Actinopterygii</taxon>
        <taxon>Neopterygii</taxon>
        <taxon>Teleostei</taxon>
        <taxon>Neoteleostei</taxon>
        <taxon>Acanthomorphata</taxon>
        <taxon>Ovalentaria</taxon>
        <taxon>Atherinomorphae</taxon>
        <taxon>Beloniformes</taxon>
        <taxon>Adrianichthyidae</taxon>
        <taxon>Oryziinae</taxon>
        <taxon>Oryzias</taxon>
    </lineage>
</organism>
<evidence type="ECO:0000256" key="6">
    <source>
        <dbReference type="ARBA" id="ARBA00004510"/>
    </source>
</evidence>
<dbReference type="GO" id="GO:0030833">
    <property type="term" value="P:regulation of actin filament polymerization"/>
    <property type="evidence" value="ECO:0007669"/>
    <property type="project" value="TreeGrafter"/>
</dbReference>
<dbReference type="GO" id="GO:0045773">
    <property type="term" value="P:positive regulation of axon extension"/>
    <property type="evidence" value="ECO:0007669"/>
    <property type="project" value="TreeGrafter"/>
</dbReference>
<evidence type="ECO:0000256" key="9">
    <source>
        <dbReference type="ARBA" id="ARBA00022753"/>
    </source>
</evidence>
<dbReference type="PANTHER" id="PTHR10829">
    <property type="entry name" value="CORTACTIN AND DREBRIN"/>
    <property type="match status" value="1"/>
</dbReference>
<evidence type="ECO:0000256" key="12">
    <source>
        <dbReference type="ARBA" id="ARBA00023273"/>
    </source>
</evidence>
<dbReference type="GO" id="GO:0005884">
    <property type="term" value="C:actin filament"/>
    <property type="evidence" value="ECO:0007669"/>
    <property type="project" value="TreeGrafter"/>
</dbReference>
<dbReference type="SMART" id="SM00102">
    <property type="entry name" value="ADF"/>
    <property type="match status" value="1"/>
</dbReference>
<dbReference type="GO" id="GO:0070161">
    <property type="term" value="C:anchoring junction"/>
    <property type="evidence" value="ECO:0007669"/>
    <property type="project" value="UniProtKB-SubCell"/>
</dbReference>
<feature type="compositionally biased region" description="Basic and acidic residues" evidence="14">
    <location>
        <begin position="255"/>
        <end position="307"/>
    </location>
</feature>
<keyword evidence="17" id="KW-1185">Reference proteome</keyword>
<evidence type="ECO:0000256" key="3">
    <source>
        <dbReference type="ARBA" id="ARBA00004412"/>
    </source>
</evidence>
<feature type="region of interest" description="Disordered" evidence="14">
    <location>
        <begin position="255"/>
        <end position="320"/>
    </location>
</feature>
<reference evidence="16 17" key="1">
    <citation type="submission" date="2018-11" db="EMBL/GenBank/DDBJ databases">
        <authorList>
            <person name="Lopez-Roques C."/>
            <person name="Donnadieu C."/>
            <person name="Bouchez O."/>
            <person name="Klopp C."/>
            <person name="Cabau C."/>
            <person name="Zahm M."/>
        </authorList>
    </citation>
    <scope>NUCLEOTIDE SEQUENCE [LARGE SCALE GENOMIC DNA]</scope>
    <source>
        <strain evidence="16">RS831</strain>
        <tissue evidence="16">Whole body</tissue>
    </source>
</reference>
<evidence type="ECO:0000256" key="4">
    <source>
        <dbReference type="ARBA" id="ARBA00004413"/>
    </source>
</evidence>
<keyword evidence="8" id="KW-1003">Cell membrane</keyword>
<keyword evidence="12" id="KW-0966">Cell projection</keyword>
<dbReference type="InterPro" id="IPR002108">
    <property type="entry name" value="ADF-H"/>
</dbReference>
<gene>
    <name evidence="16" type="ORF">OJAV_G00124410</name>
</gene>
<dbReference type="GO" id="GO:0051015">
    <property type="term" value="F:actin filament binding"/>
    <property type="evidence" value="ECO:0007669"/>
    <property type="project" value="TreeGrafter"/>
</dbReference>
<dbReference type="Proteomes" id="UP000283210">
    <property type="component" value="Chromosome 12"/>
</dbReference>
<evidence type="ECO:0000256" key="5">
    <source>
        <dbReference type="ARBA" id="ARBA00004466"/>
    </source>
</evidence>
<dbReference type="GO" id="GO:0030427">
    <property type="term" value="C:site of polarized growth"/>
    <property type="evidence" value="ECO:0007669"/>
    <property type="project" value="TreeGrafter"/>
</dbReference>
<dbReference type="SUPFAM" id="SSF55753">
    <property type="entry name" value="Actin depolymerizing proteins"/>
    <property type="match status" value="1"/>
</dbReference>
<dbReference type="GO" id="GO:0005769">
    <property type="term" value="C:early endosome"/>
    <property type="evidence" value="ECO:0007669"/>
    <property type="project" value="UniProtKB-SubCell"/>
</dbReference>
<evidence type="ECO:0000256" key="2">
    <source>
        <dbReference type="ARBA" id="ARBA00004282"/>
    </source>
</evidence>
<dbReference type="GO" id="GO:0030027">
    <property type="term" value="C:lamellipodium"/>
    <property type="evidence" value="ECO:0007669"/>
    <property type="project" value="UniProtKB-SubCell"/>
</dbReference>
<keyword evidence="9" id="KW-0967">Endosome</keyword>
<evidence type="ECO:0000256" key="11">
    <source>
        <dbReference type="ARBA" id="ARBA00023018"/>
    </source>
</evidence>
<dbReference type="GO" id="GO:0001726">
    <property type="term" value="C:ruffle"/>
    <property type="evidence" value="ECO:0007669"/>
    <property type="project" value="UniProtKB-SubCell"/>
</dbReference>
<dbReference type="InterPro" id="IPR029006">
    <property type="entry name" value="ADF-H/Gelsolin-like_dom_sf"/>
</dbReference>
<dbReference type="CDD" id="cd11281">
    <property type="entry name" value="ADF_drebrin_like"/>
    <property type="match status" value="1"/>
</dbReference>
<dbReference type="AlphaFoldDB" id="A0A3S2M1Z6"/>
<dbReference type="Pfam" id="PF00241">
    <property type="entry name" value="Cofilin_ADF"/>
    <property type="match status" value="1"/>
</dbReference>
<dbReference type="GO" id="GO:0061003">
    <property type="term" value="P:positive regulation of dendritic spine morphogenesis"/>
    <property type="evidence" value="ECO:0007669"/>
    <property type="project" value="TreeGrafter"/>
</dbReference>
<dbReference type="GO" id="GO:0014069">
    <property type="term" value="C:postsynaptic density"/>
    <property type="evidence" value="ECO:0007669"/>
    <property type="project" value="TreeGrafter"/>
</dbReference>
<dbReference type="GO" id="GO:0030864">
    <property type="term" value="C:cortical actin cytoskeleton"/>
    <property type="evidence" value="ECO:0007669"/>
    <property type="project" value="TreeGrafter"/>
</dbReference>
<dbReference type="PROSITE" id="PS51263">
    <property type="entry name" value="ADF_H"/>
    <property type="match status" value="1"/>
</dbReference>
<sequence length="320" mass="36798">MRPVRFCPLTRRVGSIAAESYQSSVCSRLRSFSPNYSWISPGSADLHPEAVRIHLHPDSQDTWTKMTVNLSKNGPALAAAYQEVVDGKSSTNWALFTYEGNSNNLRLAEKGDGGLEELLEELNSGRVMYAFCRVQDPNSGLPKYVLINWTGEGVADSRKGLCANHVSSVASFLKGAHVTINARTEDDVEPETILGKVAKASGANFNFHRETQKYRDAPRGPVGSVYRKVNAVEEIQQTKKDDFWVQTQRDQEIWRKEESRRAEQERQRMEREMKEQEERQAKERERRANERNQQIERDRVLQKKREEEEREEEQQRQQVG</sequence>
<evidence type="ECO:0000256" key="1">
    <source>
        <dbReference type="ARBA" id="ARBA00004132"/>
    </source>
</evidence>
<accession>A0A3S2M1Z6</accession>
<evidence type="ECO:0000256" key="13">
    <source>
        <dbReference type="ARBA" id="ARBA00034103"/>
    </source>
</evidence>
<dbReference type="GO" id="GO:0048812">
    <property type="term" value="P:neuron projection morphogenesis"/>
    <property type="evidence" value="ECO:0007669"/>
    <property type="project" value="TreeGrafter"/>
</dbReference>
<dbReference type="PANTHER" id="PTHR10829:SF12">
    <property type="entry name" value="DREBRIN-LIKE PROTEIN"/>
    <property type="match status" value="1"/>
</dbReference>
<keyword evidence="8" id="KW-0472">Membrane</keyword>
<evidence type="ECO:0000256" key="14">
    <source>
        <dbReference type="SAM" id="MobiDB-lite"/>
    </source>
</evidence>
<protein>
    <recommendedName>
        <fullName evidence="15">ADF-H domain-containing protein</fullName>
    </recommendedName>
</protein>